<dbReference type="OrthoDB" id="538974at2759"/>
<feature type="region of interest" description="Disordered" evidence="1">
    <location>
        <begin position="120"/>
        <end position="145"/>
    </location>
</feature>
<gene>
    <name evidence="2" type="ORF">HYH03_007863</name>
</gene>
<feature type="compositionally biased region" description="Basic and acidic residues" evidence="1">
    <location>
        <begin position="72"/>
        <end position="89"/>
    </location>
</feature>
<name>A0A836BZG9_9CHLO</name>
<dbReference type="AlphaFoldDB" id="A0A836BZG9"/>
<comment type="caution">
    <text evidence="2">The sequence shown here is derived from an EMBL/GenBank/DDBJ whole genome shotgun (WGS) entry which is preliminary data.</text>
</comment>
<proteinExistence type="predicted"/>
<reference evidence="2" key="1">
    <citation type="journal article" date="2020" name="bioRxiv">
        <title>Comparative genomics of Chlamydomonas.</title>
        <authorList>
            <person name="Craig R.J."/>
            <person name="Hasan A.R."/>
            <person name="Ness R.W."/>
            <person name="Keightley P.D."/>
        </authorList>
    </citation>
    <scope>NUCLEOTIDE SEQUENCE</scope>
    <source>
        <strain evidence="2">CCAP 11/70</strain>
    </source>
</reference>
<evidence type="ECO:0000313" key="3">
    <source>
        <dbReference type="Proteomes" id="UP000612055"/>
    </source>
</evidence>
<evidence type="ECO:0000256" key="1">
    <source>
        <dbReference type="SAM" id="MobiDB-lite"/>
    </source>
</evidence>
<organism evidence="2 3">
    <name type="scientific">Edaphochlamys debaryana</name>
    <dbReference type="NCBI Taxonomy" id="47281"/>
    <lineage>
        <taxon>Eukaryota</taxon>
        <taxon>Viridiplantae</taxon>
        <taxon>Chlorophyta</taxon>
        <taxon>core chlorophytes</taxon>
        <taxon>Chlorophyceae</taxon>
        <taxon>CS clade</taxon>
        <taxon>Chlamydomonadales</taxon>
        <taxon>Chlamydomonadales incertae sedis</taxon>
        <taxon>Edaphochlamys</taxon>
    </lineage>
</organism>
<feature type="region of interest" description="Disordered" evidence="1">
    <location>
        <begin position="1"/>
        <end position="47"/>
    </location>
</feature>
<keyword evidence="3" id="KW-1185">Reference proteome</keyword>
<feature type="compositionally biased region" description="Basic residues" evidence="1">
    <location>
        <begin position="1"/>
        <end position="10"/>
    </location>
</feature>
<accession>A0A836BZG9</accession>
<feature type="region of interest" description="Disordered" evidence="1">
    <location>
        <begin position="68"/>
        <end position="105"/>
    </location>
</feature>
<evidence type="ECO:0000313" key="2">
    <source>
        <dbReference type="EMBL" id="KAG2493932.1"/>
    </source>
</evidence>
<sequence>MGKRGGRKRRASSDSEDDEEDAQPDSKTGRAIPVSGGDLDAEREECMRRNQQRLIELGLLPAVASLKQAVAGDKKKPVTRKPKADKENAGEGEQPALRRSLRAKGVEPELPVQLEVLFRSRNNNGEDRPYDAPVRPPRPRSIPAAGADATKFDAHNLHRLRTMSDEAMLKRIHKISNTLKLMSLVQLLKDFGRHELAEEAQAALDERLACV</sequence>
<protein>
    <submittedName>
        <fullName evidence="2">Uncharacterized protein</fullName>
    </submittedName>
</protein>
<dbReference type="Proteomes" id="UP000612055">
    <property type="component" value="Unassembled WGS sequence"/>
</dbReference>
<feature type="compositionally biased region" description="Acidic residues" evidence="1">
    <location>
        <begin position="14"/>
        <end position="23"/>
    </location>
</feature>
<dbReference type="EMBL" id="JAEHOE010000034">
    <property type="protein sequence ID" value="KAG2493932.1"/>
    <property type="molecule type" value="Genomic_DNA"/>
</dbReference>